<protein>
    <submittedName>
        <fullName evidence="2">Uncharacterized protein</fullName>
    </submittedName>
</protein>
<keyword evidence="3" id="KW-1185">Reference proteome</keyword>
<dbReference type="AlphaFoldDB" id="H3NLX1"/>
<feature type="transmembrane region" description="Helical" evidence="1">
    <location>
        <begin position="20"/>
        <end position="46"/>
    </location>
</feature>
<accession>H3NLX1</accession>
<reference evidence="2 3" key="1">
    <citation type="submission" date="2012-01" db="EMBL/GenBank/DDBJ databases">
        <title>The Genome Sequence of Helcococcus kunzii ATCC 51366.</title>
        <authorList>
            <consortium name="The Broad Institute Genome Sequencing Platform"/>
            <person name="Earl A."/>
            <person name="Ward D."/>
            <person name="Feldgarden M."/>
            <person name="Gevers D."/>
            <person name="Huys G."/>
            <person name="Young S.K."/>
            <person name="Zeng Q."/>
            <person name="Gargeya S."/>
            <person name="Fitzgerald M."/>
            <person name="Haas B."/>
            <person name="Abouelleil A."/>
            <person name="Alvarado L."/>
            <person name="Arachchi H.M."/>
            <person name="Berlin A."/>
            <person name="Chapman S.B."/>
            <person name="Gearin G."/>
            <person name="Goldberg J."/>
            <person name="Griggs A."/>
            <person name="Gujja S."/>
            <person name="Hansen M."/>
            <person name="Heiman D."/>
            <person name="Howarth C."/>
            <person name="Larimer J."/>
            <person name="Lui A."/>
            <person name="MacDonald P.J.P."/>
            <person name="McCowen C."/>
            <person name="Montmayeur A."/>
            <person name="Murphy C."/>
            <person name="Neiman D."/>
            <person name="Pearson M."/>
            <person name="Priest M."/>
            <person name="Roberts A."/>
            <person name="Saif S."/>
            <person name="Shea T."/>
            <person name="Sisk P."/>
            <person name="Stolte C."/>
            <person name="Sykes S."/>
            <person name="Wortman J."/>
            <person name="Nusbaum C."/>
            <person name="Birren B."/>
        </authorList>
    </citation>
    <scope>NUCLEOTIDE SEQUENCE [LARGE SCALE GENOMIC DNA]</scope>
    <source>
        <strain evidence="2 3">ATCC 51366</strain>
    </source>
</reference>
<evidence type="ECO:0000313" key="2">
    <source>
        <dbReference type="EMBL" id="EHR35641.1"/>
    </source>
</evidence>
<evidence type="ECO:0000313" key="3">
    <source>
        <dbReference type="Proteomes" id="UP000004191"/>
    </source>
</evidence>
<gene>
    <name evidence="2" type="ORF">HMPREF9709_00332</name>
</gene>
<dbReference type="Proteomes" id="UP000004191">
    <property type="component" value="Unassembled WGS sequence"/>
</dbReference>
<keyword evidence="1" id="KW-0472">Membrane</keyword>
<dbReference type="HOGENOM" id="CLU_3062214_0_0_9"/>
<keyword evidence="1" id="KW-0812">Transmembrane</keyword>
<dbReference type="STRING" id="883114.HMPREF9709_00332"/>
<proteinExistence type="predicted"/>
<name>H3NLX1_9FIRM</name>
<dbReference type="EMBL" id="AGEI01000011">
    <property type="protein sequence ID" value="EHR35641.1"/>
    <property type="molecule type" value="Genomic_DNA"/>
</dbReference>
<evidence type="ECO:0000256" key="1">
    <source>
        <dbReference type="SAM" id="Phobius"/>
    </source>
</evidence>
<keyword evidence="1" id="KW-1133">Transmembrane helix</keyword>
<sequence>MFKIFPDYFQYIVLIKKFTYKVIITCVFLNTLFTHVEFLTILHVYFKIFFLHI</sequence>
<comment type="caution">
    <text evidence="2">The sequence shown here is derived from an EMBL/GenBank/DDBJ whole genome shotgun (WGS) entry which is preliminary data.</text>
</comment>
<organism evidence="2 3">
    <name type="scientific">Helcococcus kunzii ATCC 51366</name>
    <dbReference type="NCBI Taxonomy" id="883114"/>
    <lineage>
        <taxon>Bacteria</taxon>
        <taxon>Bacillati</taxon>
        <taxon>Bacillota</taxon>
        <taxon>Tissierellia</taxon>
        <taxon>Tissierellales</taxon>
        <taxon>Peptoniphilaceae</taxon>
        <taxon>Helcococcus</taxon>
    </lineage>
</organism>